<protein>
    <submittedName>
        <fullName evidence="1">Uncharacterized protein</fullName>
    </submittedName>
</protein>
<dbReference type="EMBL" id="OZ034817">
    <property type="protein sequence ID" value="CAL1380602.1"/>
    <property type="molecule type" value="Genomic_DNA"/>
</dbReference>
<name>A0AAV2E4J4_9ROSI</name>
<evidence type="ECO:0000313" key="2">
    <source>
        <dbReference type="Proteomes" id="UP001497516"/>
    </source>
</evidence>
<dbReference type="Proteomes" id="UP001497516">
    <property type="component" value="Chromosome 4"/>
</dbReference>
<sequence length="95" mass="10336">MLSKQEILVEAQAETSDQGHRNLNHVVANLVAFMEPNPAWNATRLPIDGEFLTTVTQESSPKKGNWFAALSSLGKFEDGGIVVSPVKNNVEFPGL</sequence>
<evidence type="ECO:0000313" key="1">
    <source>
        <dbReference type="EMBL" id="CAL1380602.1"/>
    </source>
</evidence>
<reference evidence="1 2" key="1">
    <citation type="submission" date="2024-04" db="EMBL/GenBank/DDBJ databases">
        <authorList>
            <person name="Fracassetti M."/>
        </authorList>
    </citation>
    <scope>NUCLEOTIDE SEQUENCE [LARGE SCALE GENOMIC DNA]</scope>
</reference>
<accession>A0AAV2E4J4</accession>
<dbReference type="AlphaFoldDB" id="A0AAV2E4J4"/>
<proteinExistence type="predicted"/>
<gene>
    <name evidence="1" type="ORF">LTRI10_LOCUS22033</name>
</gene>
<keyword evidence="2" id="KW-1185">Reference proteome</keyword>
<organism evidence="1 2">
    <name type="scientific">Linum trigynum</name>
    <dbReference type="NCBI Taxonomy" id="586398"/>
    <lineage>
        <taxon>Eukaryota</taxon>
        <taxon>Viridiplantae</taxon>
        <taxon>Streptophyta</taxon>
        <taxon>Embryophyta</taxon>
        <taxon>Tracheophyta</taxon>
        <taxon>Spermatophyta</taxon>
        <taxon>Magnoliopsida</taxon>
        <taxon>eudicotyledons</taxon>
        <taxon>Gunneridae</taxon>
        <taxon>Pentapetalae</taxon>
        <taxon>rosids</taxon>
        <taxon>fabids</taxon>
        <taxon>Malpighiales</taxon>
        <taxon>Linaceae</taxon>
        <taxon>Linum</taxon>
    </lineage>
</organism>